<gene>
    <name evidence="1" type="ORF">SAMN02787144_1001179</name>
</gene>
<evidence type="ECO:0000313" key="1">
    <source>
        <dbReference type="EMBL" id="SFX01965.1"/>
    </source>
</evidence>
<dbReference type="EMBL" id="FPJO01000001">
    <property type="protein sequence ID" value="SFX01965.1"/>
    <property type="molecule type" value="Genomic_DNA"/>
</dbReference>
<reference evidence="1 2" key="1">
    <citation type="submission" date="2016-11" db="EMBL/GenBank/DDBJ databases">
        <authorList>
            <person name="Jaros S."/>
            <person name="Januszkiewicz K."/>
            <person name="Wedrychowicz H."/>
        </authorList>
    </citation>
    <scope>NUCLEOTIDE SEQUENCE [LARGE SCALE GENOMIC DNA]</scope>
    <source>
        <strain evidence="1 2">OK807</strain>
    </source>
</reference>
<sequence length="129" mass="13598">MTSVSTYSVDEDPPMPVIAHRRRRLGIAAGTALLTLTVAGCSGLGRTAVGPITYTTERGAVIMVNSPSVKGCHRLAPSGAKAVNNGTLVDIILYRTRDCTGPGTTYLATSFSDVNGLFALPWRSYSTVH</sequence>
<dbReference type="STRING" id="1893.SAMN02787144_1001179"/>
<name>A0A1K1TNU1_STRAR</name>
<accession>A0A1K1TNU1</accession>
<dbReference type="Proteomes" id="UP000181909">
    <property type="component" value="Unassembled WGS sequence"/>
</dbReference>
<evidence type="ECO:0000313" key="2">
    <source>
        <dbReference type="Proteomes" id="UP000181909"/>
    </source>
</evidence>
<dbReference type="AlphaFoldDB" id="A0A1K1TNU1"/>
<organism evidence="1 2">
    <name type="scientific">Streptomyces atratus</name>
    <dbReference type="NCBI Taxonomy" id="1893"/>
    <lineage>
        <taxon>Bacteria</taxon>
        <taxon>Bacillati</taxon>
        <taxon>Actinomycetota</taxon>
        <taxon>Actinomycetes</taxon>
        <taxon>Kitasatosporales</taxon>
        <taxon>Streptomycetaceae</taxon>
        <taxon>Streptomyces</taxon>
    </lineage>
</organism>
<proteinExistence type="predicted"/>
<protein>
    <submittedName>
        <fullName evidence="1">Uncharacterized protein</fullName>
    </submittedName>
</protein>